<dbReference type="RefSeq" id="WP_284301602.1">
    <property type="nucleotide sequence ID" value="NZ_BSVA01000001.1"/>
</dbReference>
<reference evidence="4" key="1">
    <citation type="journal article" date="2019" name="Int. J. Syst. Evol. Microbiol.">
        <title>The Global Catalogue of Microorganisms (GCM) 10K type strain sequencing project: providing services to taxonomists for standard genome sequencing and annotation.</title>
        <authorList>
            <consortium name="The Broad Institute Genomics Platform"/>
            <consortium name="The Broad Institute Genome Sequencing Center for Infectious Disease"/>
            <person name="Wu L."/>
            <person name="Ma J."/>
        </authorList>
    </citation>
    <scope>NUCLEOTIDE SEQUENCE [LARGE SCALE GENOMIC DNA]</scope>
    <source>
        <strain evidence="4">NBRC 108755</strain>
    </source>
</reference>
<evidence type="ECO:0000313" key="4">
    <source>
        <dbReference type="Proteomes" id="UP001157069"/>
    </source>
</evidence>
<sequence length="270" mass="27907">MLVDAHTHVWGHELLDAPWLRADAAAGIRRPFGIQQLEHELDLAGVDRAVLVAAEETAAGDRRLLEVASRSERIGAVVGSVDPFAPGAQERVALLRNAPGGELLRGVRVSAVGADAEGWASRDVTTAFAALRDLGLVVEVLADEGALPALAAVGRAVPGLTVVVDHLGGPTPGGLRDCWRTGIRELAAVDGAHLKVSGDAVFAADLPEMLATVGDAFGPSRLMAGSDWPVSTLHGGGAWRRLVEATSPGSRDERALLLGGTAARVYGIAA</sequence>
<dbReference type="InterPro" id="IPR006680">
    <property type="entry name" value="Amidohydro-rel"/>
</dbReference>
<dbReference type="Proteomes" id="UP001157069">
    <property type="component" value="Unassembled WGS sequence"/>
</dbReference>
<comment type="caution">
    <text evidence="3">The sequence shown here is derived from an EMBL/GenBank/DDBJ whole genome shotgun (WGS) entry which is preliminary data.</text>
</comment>
<comment type="similarity">
    <text evidence="1">Belongs to the metallo-dependent hydrolases superfamily.</text>
</comment>
<dbReference type="Gene3D" id="3.20.20.140">
    <property type="entry name" value="Metal-dependent hydrolases"/>
    <property type="match status" value="1"/>
</dbReference>
<feature type="domain" description="Amidohydrolase-related" evidence="2">
    <location>
        <begin position="3"/>
        <end position="268"/>
    </location>
</feature>
<keyword evidence="4" id="KW-1185">Reference proteome</keyword>
<dbReference type="Pfam" id="PF04909">
    <property type="entry name" value="Amidohydro_2"/>
    <property type="match status" value="1"/>
</dbReference>
<dbReference type="InterPro" id="IPR052350">
    <property type="entry name" value="Metallo-dep_Lactonases"/>
</dbReference>
<protein>
    <submittedName>
        <fullName evidence="3">Amidohydrolase</fullName>
    </submittedName>
</protein>
<proteinExistence type="inferred from homology"/>
<organism evidence="3 4">
    <name type="scientific">Homoserinibacter gongjuensis</name>
    <dbReference type="NCBI Taxonomy" id="1162968"/>
    <lineage>
        <taxon>Bacteria</taxon>
        <taxon>Bacillati</taxon>
        <taxon>Actinomycetota</taxon>
        <taxon>Actinomycetes</taxon>
        <taxon>Micrococcales</taxon>
        <taxon>Microbacteriaceae</taxon>
        <taxon>Homoserinibacter</taxon>
    </lineage>
</organism>
<evidence type="ECO:0000313" key="3">
    <source>
        <dbReference type="EMBL" id="GMA92829.1"/>
    </source>
</evidence>
<dbReference type="PANTHER" id="PTHR43569:SF2">
    <property type="entry name" value="AMIDOHYDROLASE-RELATED DOMAIN-CONTAINING PROTEIN"/>
    <property type="match status" value="1"/>
</dbReference>
<dbReference type="SUPFAM" id="SSF51556">
    <property type="entry name" value="Metallo-dependent hydrolases"/>
    <property type="match status" value="1"/>
</dbReference>
<dbReference type="PANTHER" id="PTHR43569">
    <property type="entry name" value="AMIDOHYDROLASE"/>
    <property type="match status" value="1"/>
</dbReference>
<accession>A0ABQ6K073</accession>
<evidence type="ECO:0000259" key="2">
    <source>
        <dbReference type="Pfam" id="PF04909"/>
    </source>
</evidence>
<gene>
    <name evidence="3" type="ORF">GCM10025869_33580</name>
</gene>
<dbReference type="EMBL" id="BSVA01000001">
    <property type="protein sequence ID" value="GMA92829.1"/>
    <property type="molecule type" value="Genomic_DNA"/>
</dbReference>
<name>A0ABQ6K073_9MICO</name>
<dbReference type="InterPro" id="IPR032466">
    <property type="entry name" value="Metal_Hydrolase"/>
</dbReference>
<evidence type="ECO:0000256" key="1">
    <source>
        <dbReference type="ARBA" id="ARBA00038310"/>
    </source>
</evidence>